<evidence type="ECO:0000259" key="1">
    <source>
        <dbReference type="PROSITE" id="PS50097"/>
    </source>
</evidence>
<dbReference type="SUPFAM" id="SSF54695">
    <property type="entry name" value="POZ domain"/>
    <property type="match status" value="2"/>
</dbReference>
<dbReference type="RefSeq" id="XP_036541502.1">
    <property type="nucleotide sequence ID" value="XM_036680739.1"/>
</dbReference>
<accession>A0A8H5V652</accession>
<dbReference type="CDD" id="cd18186">
    <property type="entry name" value="BTB_POZ_ZBTB_KLHL-like"/>
    <property type="match status" value="1"/>
</dbReference>
<sequence length="554" mass="62377">MHQDMKRKAPDQASTKTIAGSDLFTFVVGGHAAEYTIHSALVAKQSPVLNVLVNGPFKEALERRVRWADLEESIFLSFWEFAYTGNYTNPIQEDEGKEESDPTNEELSHWGKAWAYYVRHDPGFSGPNSRNAPGLNGLWQDFVDKHAPIPRPSNEGNISADTLLHHAQVCVFADRYCIDRLMDVSLGKLFLALEATIPWGDSWDAVMELLILVSGKMVPVRLREIVAEYILTQAELFKNEEVFQDFMCDHNGPMRELLSPMFVTGEEQHLSFPFKMIPLEDRLRMQKARESGEFTDFAFVCEGQTIKVHKIIVCGQSTVFQRACTGKFKEASSGIYDMNDHPLDVVNRMVDYLYTGTYEIPDGADLLTHASMFTLADKYRIMGLQALASKKYLECLDESCNYHDFTSSISEVYKLPKETSKTLRAGALAMARGTLGTALGATELGMAIDEFLYDCPEFARDLLSLSLRFSRMGTCSNSSCESRSAVPIEILQCRCEKCGKGGASAGLSLRSWCKVLEYELDMDEEDVKLGKTVSYDWWPSERENERKPAWTGLL</sequence>
<dbReference type="Gene3D" id="3.30.710.10">
    <property type="entry name" value="Potassium Channel Kv1.1, Chain A"/>
    <property type="match status" value="2"/>
</dbReference>
<dbReference type="InterPro" id="IPR000210">
    <property type="entry name" value="BTB/POZ_dom"/>
</dbReference>
<protein>
    <recommendedName>
        <fullName evidence="1">BTB domain-containing protein</fullName>
    </recommendedName>
</protein>
<feature type="domain" description="BTB" evidence="1">
    <location>
        <begin position="295"/>
        <end position="362"/>
    </location>
</feature>
<evidence type="ECO:0000313" key="2">
    <source>
        <dbReference type="EMBL" id="KAF5610653.1"/>
    </source>
</evidence>
<proteinExistence type="predicted"/>
<name>A0A8H5V652_GIBSU</name>
<keyword evidence="3" id="KW-1185">Reference proteome</keyword>
<feature type="domain" description="BTB" evidence="1">
    <location>
        <begin position="21"/>
        <end position="91"/>
    </location>
</feature>
<dbReference type="AlphaFoldDB" id="A0A8H5V652"/>
<gene>
    <name evidence="2" type="ORF">FSUBG_2914</name>
</gene>
<dbReference type="PANTHER" id="PTHR47843">
    <property type="entry name" value="BTB DOMAIN-CONTAINING PROTEIN-RELATED"/>
    <property type="match status" value="1"/>
</dbReference>
<dbReference type="SMART" id="SM00225">
    <property type="entry name" value="BTB"/>
    <property type="match status" value="1"/>
</dbReference>
<dbReference type="GeneID" id="59315457"/>
<dbReference type="PROSITE" id="PS50097">
    <property type="entry name" value="BTB"/>
    <property type="match status" value="2"/>
</dbReference>
<dbReference type="Proteomes" id="UP000547976">
    <property type="component" value="Unassembled WGS sequence"/>
</dbReference>
<evidence type="ECO:0000313" key="3">
    <source>
        <dbReference type="Proteomes" id="UP000547976"/>
    </source>
</evidence>
<comment type="caution">
    <text evidence="2">The sequence shown here is derived from an EMBL/GenBank/DDBJ whole genome shotgun (WGS) entry which is preliminary data.</text>
</comment>
<dbReference type="InterPro" id="IPR011333">
    <property type="entry name" value="SKP1/BTB/POZ_sf"/>
</dbReference>
<organism evidence="2 3">
    <name type="scientific">Gibberella subglutinans</name>
    <name type="common">Fusarium subglutinans</name>
    <dbReference type="NCBI Taxonomy" id="42677"/>
    <lineage>
        <taxon>Eukaryota</taxon>
        <taxon>Fungi</taxon>
        <taxon>Dikarya</taxon>
        <taxon>Ascomycota</taxon>
        <taxon>Pezizomycotina</taxon>
        <taxon>Sordariomycetes</taxon>
        <taxon>Hypocreomycetidae</taxon>
        <taxon>Hypocreales</taxon>
        <taxon>Nectriaceae</taxon>
        <taxon>Fusarium</taxon>
        <taxon>Fusarium fujikuroi species complex</taxon>
    </lineage>
</organism>
<reference evidence="2 3" key="1">
    <citation type="submission" date="2020-05" db="EMBL/GenBank/DDBJ databases">
        <title>Identification and distribution of gene clusters putatively required for synthesis of sphingolipid metabolism inhibitors in phylogenetically diverse species of the filamentous fungus Fusarium.</title>
        <authorList>
            <person name="Kim H.-S."/>
            <person name="Busman M."/>
            <person name="Brown D.W."/>
            <person name="Divon H."/>
            <person name="Uhlig S."/>
            <person name="Proctor R.H."/>
        </authorList>
    </citation>
    <scope>NUCLEOTIDE SEQUENCE [LARGE SCALE GENOMIC DNA]</scope>
    <source>
        <strain evidence="2 3">NRRL 66333</strain>
    </source>
</reference>
<dbReference type="OrthoDB" id="9997739at2759"/>
<dbReference type="PANTHER" id="PTHR47843:SF5">
    <property type="entry name" value="BTB_POZ DOMAIN PROTEIN"/>
    <property type="match status" value="1"/>
</dbReference>
<dbReference type="Pfam" id="PF00651">
    <property type="entry name" value="BTB"/>
    <property type="match status" value="1"/>
</dbReference>
<dbReference type="EMBL" id="JAAOAV010000026">
    <property type="protein sequence ID" value="KAF5610653.1"/>
    <property type="molecule type" value="Genomic_DNA"/>
</dbReference>